<dbReference type="EMBL" id="CP060010">
    <property type="protein sequence ID" value="QTN34582.1"/>
    <property type="molecule type" value="Genomic_DNA"/>
</dbReference>
<evidence type="ECO:0000259" key="3">
    <source>
        <dbReference type="PROSITE" id="PS51186"/>
    </source>
</evidence>
<dbReference type="AlphaFoldDB" id="A0A975EMS7"/>
<dbReference type="PANTHER" id="PTHR43877:SF5">
    <property type="entry name" value="BLL8307 PROTEIN"/>
    <property type="match status" value="1"/>
</dbReference>
<dbReference type="Proteomes" id="UP000665026">
    <property type="component" value="Chromosome"/>
</dbReference>
<evidence type="ECO:0000256" key="2">
    <source>
        <dbReference type="ARBA" id="ARBA00023315"/>
    </source>
</evidence>
<accession>A0A975EMS7</accession>
<keyword evidence="2" id="KW-0012">Acyltransferase</keyword>
<evidence type="ECO:0000256" key="1">
    <source>
        <dbReference type="ARBA" id="ARBA00022679"/>
    </source>
</evidence>
<dbReference type="RefSeq" id="WP_209355274.1">
    <property type="nucleotide sequence ID" value="NZ_CP060010.1"/>
</dbReference>
<dbReference type="GO" id="GO:0016747">
    <property type="term" value="F:acyltransferase activity, transferring groups other than amino-acyl groups"/>
    <property type="evidence" value="ECO:0007669"/>
    <property type="project" value="InterPro"/>
</dbReference>
<dbReference type="InterPro" id="IPR000182">
    <property type="entry name" value="GNAT_dom"/>
</dbReference>
<dbReference type="InterPro" id="IPR050832">
    <property type="entry name" value="Bact_Acetyltransf"/>
</dbReference>
<dbReference type="InterPro" id="IPR016181">
    <property type="entry name" value="Acyl_CoA_acyltransferase"/>
</dbReference>
<proteinExistence type="predicted"/>
<protein>
    <submittedName>
        <fullName evidence="4">GNAT family N-acetyltransferase</fullName>
    </submittedName>
</protein>
<evidence type="ECO:0000313" key="5">
    <source>
        <dbReference type="Proteomes" id="UP000665026"/>
    </source>
</evidence>
<dbReference type="Gene3D" id="3.40.630.30">
    <property type="match status" value="1"/>
</dbReference>
<evidence type="ECO:0000313" key="4">
    <source>
        <dbReference type="EMBL" id="QTN34582.1"/>
    </source>
</evidence>
<dbReference type="PANTHER" id="PTHR43877">
    <property type="entry name" value="AMINOALKYLPHOSPHONATE N-ACETYLTRANSFERASE-RELATED-RELATED"/>
    <property type="match status" value="1"/>
</dbReference>
<reference evidence="4" key="1">
    <citation type="submission" date="2020-07" db="EMBL/GenBank/DDBJ databases">
        <title>Genome sequences of bacteria associated with the marine, planktonic diatom Thalassiosira profunda strain ECT2AJA-044.</title>
        <authorList>
            <person name="Gargas C.B."/>
            <person name="Roberts W.R."/>
            <person name="Alverson A.J."/>
        </authorList>
    </citation>
    <scope>NUCLEOTIDE SEQUENCE</scope>
    <source>
        <strain evidence="4">ECT2AJA-044</strain>
    </source>
</reference>
<dbReference type="Pfam" id="PF00583">
    <property type="entry name" value="Acetyltransf_1"/>
    <property type="match status" value="1"/>
</dbReference>
<name>A0A975EMS7_9RHOB</name>
<dbReference type="PROSITE" id="PS51186">
    <property type="entry name" value="GNAT"/>
    <property type="match status" value="1"/>
</dbReference>
<gene>
    <name evidence="4" type="ORF">HZ995_08635</name>
</gene>
<keyword evidence="1" id="KW-0808">Transferase</keyword>
<dbReference type="KEGG" id="cact:HZ995_08635"/>
<dbReference type="SUPFAM" id="SSF55729">
    <property type="entry name" value="Acyl-CoA N-acyltransferases (Nat)"/>
    <property type="match status" value="1"/>
</dbReference>
<dbReference type="CDD" id="cd04301">
    <property type="entry name" value="NAT_SF"/>
    <property type="match status" value="1"/>
</dbReference>
<feature type="domain" description="N-acetyltransferase" evidence="3">
    <location>
        <begin position="4"/>
        <end position="151"/>
    </location>
</feature>
<sequence>MSDFTIRPTDPRTPQATALLEASHALMQSLFDAEDNHYLEISELCQDHIHFFAAWDGDDALGCIALAGMADYGEVKSMFVSPTARGKGIGAALLTHLEAAAADMGLKDLKLETGNSLYDAHRLYERAGFQRCGVFGNYAESPASIFMQKSV</sequence>
<organism evidence="4 5">
    <name type="scientific">Cognatishimia activa</name>
    <dbReference type="NCBI Taxonomy" id="1715691"/>
    <lineage>
        <taxon>Bacteria</taxon>
        <taxon>Pseudomonadati</taxon>
        <taxon>Pseudomonadota</taxon>
        <taxon>Alphaproteobacteria</taxon>
        <taxon>Rhodobacterales</taxon>
        <taxon>Paracoccaceae</taxon>
        <taxon>Cognatishimia</taxon>
    </lineage>
</organism>